<keyword evidence="6 8" id="KW-1133">Transmembrane helix</keyword>
<evidence type="ECO:0000256" key="6">
    <source>
        <dbReference type="ARBA" id="ARBA00022989"/>
    </source>
</evidence>
<evidence type="ECO:0000313" key="10">
    <source>
        <dbReference type="EMBL" id="OHA33737.1"/>
    </source>
</evidence>
<protein>
    <recommendedName>
        <fullName evidence="9">Type II secretion system protein GspF domain-containing protein</fullName>
    </recommendedName>
</protein>
<evidence type="ECO:0000256" key="3">
    <source>
        <dbReference type="ARBA" id="ARBA00022475"/>
    </source>
</evidence>
<dbReference type="FunFam" id="1.20.81.30:FF:000001">
    <property type="entry name" value="Type II secretion system protein F"/>
    <property type="match status" value="1"/>
</dbReference>
<evidence type="ECO:0000256" key="2">
    <source>
        <dbReference type="ARBA" id="ARBA00005745"/>
    </source>
</evidence>
<evidence type="ECO:0000256" key="1">
    <source>
        <dbReference type="ARBA" id="ARBA00004429"/>
    </source>
</evidence>
<evidence type="ECO:0000313" key="11">
    <source>
        <dbReference type="Proteomes" id="UP000176221"/>
    </source>
</evidence>
<feature type="domain" description="Type II secretion system protein GspF" evidence="9">
    <location>
        <begin position="69"/>
        <end position="191"/>
    </location>
</feature>
<dbReference type="Gene3D" id="1.20.81.30">
    <property type="entry name" value="Type II secretion system (T2SS), domain F"/>
    <property type="match status" value="2"/>
</dbReference>
<feature type="transmembrane region" description="Helical" evidence="8">
    <location>
        <begin position="168"/>
        <end position="190"/>
    </location>
</feature>
<dbReference type="PANTHER" id="PTHR30012">
    <property type="entry name" value="GENERAL SECRETION PATHWAY PROTEIN"/>
    <property type="match status" value="1"/>
</dbReference>
<organism evidence="10 11">
    <name type="scientific">Candidatus Taylorbacteria bacterium RIFCSPLOWO2_01_FULL_45_15b</name>
    <dbReference type="NCBI Taxonomy" id="1802319"/>
    <lineage>
        <taxon>Bacteria</taxon>
        <taxon>Candidatus Tayloriibacteriota</taxon>
    </lineage>
</organism>
<evidence type="ECO:0000256" key="5">
    <source>
        <dbReference type="ARBA" id="ARBA00022692"/>
    </source>
</evidence>
<keyword evidence="3" id="KW-1003">Cell membrane</keyword>
<accession>A0A1G2NCC9</accession>
<keyword evidence="5 8" id="KW-0812">Transmembrane</keyword>
<dbReference type="InterPro" id="IPR042094">
    <property type="entry name" value="T2SS_GspF_sf"/>
</dbReference>
<feature type="transmembrane region" description="Helical" evidence="8">
    <location>
        <begin position="210"/>
        <end position="237"/>
    </location>
</feature>
<reference evidence="10 11" key="1">
    <citation type="journal article" date="2016" name="Nat. Commun.">
        <title>Thousands of microbial genomes shed light on interconnected biogeochemical processes in an aquifer system.</title>
        <authorList>
            <person name="Anantharaman K."/>
            <person name="Brown C.T."/>
            <person name="Hug L.A."/>
            <person name="Sharon I."/>
            <person name="Castelle C.J."/>
            <person name="Probst A.J."/>
            <person name="Thomas B.C."/>
            <person name="Singh A."/>
            <person name="Wilkins M.J."/>
            <person name="Karaoz U."/>
            <person name="Brodie E.L."/>
            <person name="Williams K.H."/>
            <person name="Hubbard S.S."/>
            <person name="Banfield J.F."/>
        </authorList>
    </citation>
    <scope>NUCLEOTIDE SEQUENCE [LARGE SCALE GENOMIC DNA]</scope>
</reference>
<feature type="domain" description="Type II secretion system protein GspF" evidence="9">
    <location>
        <begin position="272"/>
        <end position="393"/>
    </location>
</feature>
<gene>
    <name evidence="10" type="ORF">A2928_02535</name>
</gene>
<feature type="transmembrane region" description="Helical" evidence="8">
    <location>
        <begin position="376"/>
        <end position="395"/>
    </location>
</feature>
<dbReference type="PRINTS" id="PR00812">
    <property type="entry name" value="BCTERIALGSPF"/>
</dbReference>
<dbReference type="PANTHER" id="PTHR30012:SF0">
    <property type="entry name" value="TYPE II SECRETION SYSTEM PROTEIN F-RELATED"/>
    <property type="match status" value="1"/>
</dbReference>
<dbReference type="Proteomes" id="UP000176221">
    <property type="component" value="Unassembled WGS sequence"/>
</dbReference>
<name>A0A1G2NCC9_9BACT</name>
<sequence>MLFNYKALDQAGRESTGAIDAINVDVAINSLQRRGLVLSSITPEEKRGFLNKSISLFDRVSSKQVVILSRQLATLFEAQVSALRVFRLLSSETENAYLGRLLQQVADDIQGGSSIAKALAKHPKAFSSFYVNMVRAGEESGKLSDVFLYLADYLDRTYEVTSKAKNALIYPAFVVVTFAVVMILMFTLVIPNISGILLESGQDIPIYTKIVIGISEFFVHYGIYLFILICIGAGFLVRYVRTPIGAYSYSRFKLAIPYIGTLYKKLYLSRIADNMNTMLLSAIPIVKAIEITADVVENHVYEEIMNEALTAVKGGSSLSDALGAHFEIPGIMSQMVKVGEETGEMGEILKSMANFYRREVQNAVDTLVSLIEPAMIVFLGVGVAILLAAVLIPIYNISAAI</sequence>
<evidence type="ECO:0000256" key="4">
    <source>
        <dbReference type="ARBA" id="ARBA00022519"/>
    </source>
</evidence>
<comment type="similarity">
    <text evidence="2">Belongs to the GSP F family.</text>
</comment>
<dbReference type="GO" id="GO:0005886">
    <property type="term" value="C:plasma membrane"/>
    <property type="evidence" value="ECO:0007669"/>
    <property type="project" value="UniProtKB-SubCell"/>
</dbReference>
<dbReference type="EMBL" id="MHRX01000025">
    <property type="protein sequence ID" value="OHA33737.1"/>
    <property type="molecule type" value="Genomic_DNA"/>
</dbReference>
<keyword evidence="7 8" id="KW-0472">Membrane</keyword>
<dbReference type="AlphaFoldDB" id="A0A1G2NCC9"/>
<dbReference type="STRING" id="1802319.A2928_02535"/>
<dbReference type="Pfam" id="PF00482">
    <property type="entry name" value="T2SSF"/>
    <property type="match status" value="2"/>
</dbReference>
<dbReference type="InterPro" id="IPR018076">
    <property type="entry name" value="T2SS_GspF_dom"/>
</dbReference>
<dbReference type="InterPro" id="IPR003004">
    <property type="entry name" value="GspF/PilC"/>
</dbReference>
<evidence type="ECO:0000259" key="9">
    <source>
        <dbReference type="Pfam" id="PF00482"/>
    </source>
</evidence>
<proteinExistence type="inferred from homology"/>
<evidence type="ECO:0000256" key="7">
    <source>
        <dbReference type="ARBA" id="ARBA00023136"/>
    </source>
</evidence>
<comment type="caution">
    <text evidence="10">The sequence shown here is derived from an EMBL/GenBank/DDBJ whole genome shotgun (WGS) entry which is preliminary data.</text>
</comment>
<comment type="subcellular location">
    <subcellularLocation>
        <location evidence="1">Cell inner membrane</location>
        <topology evidence="1">Multi-pass membrane protein</topology>
    </subcellularLocation>
</comment>
<keyword evidence="4" id="KW-0997">Cell inner membrane</keyword>
<evidence type="ECO:0000256" key="8">
    <source>
        <dbReference type="SAM" id="Phobius"/>
    </source>
</evidence>